<evidence type="ECO:0000313" key="3">
    <source>
        <dbReference type="EMBL" id="GAB69741.1"/>
    </source>
</evidence>
<dbReference type="AlphaFoldDB" id="K6UFA1"/>
<dbReference type="GeneID" id="14696283"/>
<dbReference type="RefSeq" id="XP_004227959.1">
    <property type="nucleotide sequence ID" value="XM_004227911.1"/>
</dbReference>
<organism evidence="3 4">
    <name type="scientific">Plasmodium cynomolgi (strain B)</name>
    <dbReference type="NCBI Taxonomy" id="1120755"/>
    <lineage>
        <taxon>Eukaryota</taxon>
        <taxon>Sar</taxon>
        <taxon>Alveolata</taxon>
        <taxon>Apicomplexa</taxon>
        <taxon>Aconoidasida</taxon>
        <taxon>Haemosporida</taxon>
        <taxon>Plasmodiidae</taxon>
        <taxon>Plasmodium</taxon>
        <taxon>Plasmodium (Plasmodium)</taxon>
    </lineage>
</organism>
<evidence type="ECO:0000313" key="4">
    <source>
        <dbReference type="Proteomes" id="UP000006319"/>
    </source>
</evidence>
<sequence length="449" mass="51461">YISYQDYGDVKKEFDKTINNNASQQRFKEIIDDMTNENYGVSLKNNMLSSLHNVLSNDHAFIIGLKPLYCSYINYWLNKEVQNTSNAAYAAYFPIFQEFSDRLCNKISGNLKDSCRSYIFVLGNDTVNKMNFLYKLYDVYNEIISHSNMNKTQTCYKLLPLAKNYHESIDKYYYNDKDLYNKLEDIKGLIDGIIGRTKYCTQSIFFTKPTNLVDLLKAEQARREAEVREKLAQEEAARRAEEEAARRVLEEEARQVKEEQYIEEQKLLQYNDPFSISRINHLQEMHQKNQDFHSIKYGGGSHKLGNTGLHETTRISFGHSDMSESSPGGSITHAIEGTKHPREIDNDQEDKDTTRSGTVFNSSDFQGYITEVLDSVDPIPVVGVSGGMGALYLLLKYTPVGSFFGGGRRQMRQIRRNVEGFPPGGFPNFYEYDGGFIGYAPMNIPYPAE</sequence>
<accession>K6UFA1</accession>
<dbReference type="KEGG" id="pcy:PCYB_004900"/>
<feature type="non-terminal residue" evidence="3">
    <location>
        <position position="1"/>
    </location>
</feature>
<keyword evidence="1" id="KW-0175">Coiled coil</keyword>
<dbReference type="VEuPathDB" id="PlasmoDB:PCYB_004900"/>
<dbReference type="EMBL" id="DF157713">
    <property type="protein sequence ID" value="GAB69741.1"/>
    <property type="molecule type" value="Genomic_DNA"/>
</dbReference>
<dbReference type="InterPro" id="IPR008780">
    <property type="entry name" value="Plasmodium_Vir"/>
</dbReference>
<dbReference type="Pfam" id="PF05795">
    <property type="entry name" value="Plasmodium_Vir"/>
    <property type="match status" value="1"/>
</dbReference>
<dbReference type="OrthoDB" id="389504at2759"/>
<evidence type="ECO:0000256" key="1">
    <source>
        <dbReference type="SAM" id="Coils"/>
    </source>
</evidence>
<dbReference type="OMA" id="CKYINIW"/>
<proteinExistence type="predicted"/>
<feature type="region of interest" description="Disordered" evidence="2">
    <location>
        <begin position="318"/>
        <end position="359"/>
    </location>
</feature>
<protein>
    <submittedName>
        <fullName evidence="3">CYIR protein</fullName>
    </submittedName>
</protein>
<dbReference type="Proteomes" id="UP000006319">
    <property type="component" value="Unassembled WGS sequence"/>
</dbReference>
<keyword evidence="4" id="KW-1185">Reference proteome</keyword>
<feature type="coiled-coil region" evidence="1">
    <location>
        <begin position="215"/>
        <end position="259"/>
    </location>
</feature>
<name>K6UFA1_PLACD</name>
<reference evidence="3 4" key="1">
    <citation type="journal article" date="2012" name="Nat. Genet.">
        <title>Plasmodium cynomolgi genome sequences provide insight into Plasmodium vivax and the monkey malaria clade.</title>
        <authorList>
            <person name="Tachibana S."/>
            <person name="Sullivan S.A."/>
            <person name="Kawai S."/>
            <person name="Nakamura S."/>
            <person name="Kim H.R."/>
            <person name="Goto N."/>
            <person name="Arisue N."/>
            <person name="Palacpac N.M.Q."/>
            <person name="Honma H."/>
            <person name="Yagi M."/>
            <person name="Tougan T."/>
            <person name="Katakai Y."/>
            <person name="Kaneko O."/>
            <person name="Mita T."/>
            <person name="Kita K."/>
            <person name="Yasutomi Y."/>
            <person name="Sutton P.L."/>
            <person name="Shakhbatyan R."/>
            <person name="Horii T."/>
            <person name="Yasunaga T."/>
            <person name="Barnwell J.W."/>
            <person name="Escalante A.A."/>
            <person name="Carlton J.M."/>
            <person name="Tanabe K."/>
        </authorList>
    </citation>
    <scope>NUCLEOTIDE SEQUENCE [LARGE SCALE GENOMIC DNA]</scope>
    <source>
        <strain evidence="3 4">B</strain>
    </source>
</reference>
<gene>
    <name evidence="3" type="ORF">PCYB_004900</name>
</gene>
<evidence type="ECO:0000256" key="2">
    <source>
        <dbReference type="SAM" id="MobiDB-lite"/>
    </source>
</evidence>
<feature type="compositionally biased region" description="Basic and acidic residues" evidence="2">
    <location>
        <begin position="336"/>
        <end position="345"/>
    </location>
</feature>